<sequence>MPTEHTFSDLLKSVRLRLALSQEDIARELGVSFATVNRWENGKASPSRLALAQFNRFCEQKVKEGKLAESDLEEGERGD</sequence>
<dbReference type="Gene3D" id="1.10.260.40">
    <property type="entry name" value="lambda repressor-like DNA-binding domains"/>
    <property type="match status" value="1"/>
</dbReference>
<dbReference type="RefSeq" id="WP_110129801.1">
    <property type="nucleotide sequence ID" value="NZ_QHJQ01000001.1"/>
</dbReference>
<feature type="domain" description="HTH cro/C1-type" evidence="1">
    <location>
        <begin position="11"/>
        <end position="47"/>
    </location>
</feature>
<reference evidence="2 3" key="1">
    <citation type="submission" date="2018-05" db="EMBL/GenBank/DDBJ databases">
        <title>Coraliomargarita sinensis sp. nov., isolated from a marine solar saltern.</title>
        <authorList>
            <person name="Zhou L.Y."/>
        </authorList>
    </citation>
    <scope>NUCLEOTIDE SEQUENCE [LARGE SCALE GENOMIC DNA]</scope>
    <source>
        <strain evidence="2 3">WN38</strain>
    </source>
</reference>
<gene>
    <name evidence="2" type="ORF">DDZ13_02320</name>
</gene>
<evidence type="ECO:0000313" key="2">
    <source>
        <dbReference type="EMBL" id="PXA05725.1"/>
    </source>
</evidence>
<dbReference type="InterPro" id="IPR001387">
    <property type="entry name" value="Cro/C1-type_HTH"/>
</dbReference>
<dbReference type="OrthoDB" id="9774673at2"/>
<dbReference type="EMBL" id="QHJQ01000001">
    <property type="protein sequence ID" value="PXA05725.1"/>
    <property type="molecule type" value="Genomic_DNA"/>
</dbReference>
<accession>A0A317ZJC5</accession>
<dbReference type="PROSITE" id="PS50943">
    <property type="entry name" value="HTH_CROC1"/>
    <property type="match status" value="1"/>
</dbReference>
<dbReference type="InterPro" id="IPR010982">
    <property type="entry name" value="Lambda_DNA-bd_dom_sf"/>
</dbReference>
<dbReference type="SMART" id="SM00530">
    <property type="entry name" value="HTH_XRE"/>
    <property type="match status" value="1"/>
</dbReference>
<evidence type="ECO:0000313" key="3">
    <source>
        <dbReference type="Proteomes" id="UP000247099"/>
    </source>
</evidence>
<name>A0A317ZJC5_9BACT</name>
<dbReference type="Proteomes" id="UP000247099">
    <property type="component" value="Unassembled WGS sequence"/>
</dbReference>
<protein>
    <submittedName>
        <fullName evidence="2">Transcriptional regulator</fullName>
    </submittedName>
</protein>
<organism evidence="2 3">
    <name type="scientific">Coraliomargarita sinensis</name>
    <dbReference type="NCBI Taxonomy" id="2174842"/>
    <lineage>
        <taxon>Bacteria</taxon>
        <taxon>Pseudomonadati</taxon>
        <taxon>Verrucomicrobiota</taxon>
        <taxon>Opitutia</taxon>
        <taxon>Puniceicoccales</taxon>
        <taxon>Coraliomargaritaceae</taxon>
        <taxon>Coraliomargarita</taxon>
    </lineage>
</organism>
<proteinExistence type="predicted"/>
<dbReference type="AlphaFoldDB" id="A0A317ZJC5"/>
<dbReference type="GO" id="GO:0003677">
    <property type="term" value="F:DNA binding"/>
    <property type="evidence" value="ECO:0007669"/>
    <property type="project" value="InterPro"/>
</dbReference>
<dbReference type="Pfam" id="PF01381">
    <property type="entry name" value="HTH_3"/>
    <property type="match status" value="1"/>
</dbReference>
<dbReference type="SUPFAM" id="SSF47413">
    <property type="entry name" value="lambda repressor-like DNA-binding domains"/>
    <property type="match status" value="1"/>
</dbReference>
<evidence type="ECO:0000259" key="1">
    <source>
        <dbReference type="PROSITE" id="PS50943"/>
    </source>
</evidence>
<dbReference type="CDD" id="cd00093">
    <property type="entry name" value="HTH_XRE"/>
    <property type="match status" value="1"/>
</dbReference>
<dbReference type="InParanoid" id="A0A317ZJC5"/>
<comment type="caution">
    <text evidence="2">The sequence shown here is derived from an EMBL/GenBank/DDBJ whole genome shotgun (WGS) entry which is preliminary data.</text>
</comment>
<keyword evidence="3" id="KW-1185">Reference proteome</keyword>